<keyword evidence="7" id="KW-1185">Reference proteome</keyword>
<protein>
    <submittedName>
        <fullName evidence="6">MerR family DNA-binding transcriptional regulator</fullName>
    </submittedName>
</protein>
<keyword evidence="3" id="KW-0804">Transcription</keyword>
<reference evidence="6 7" key="1">
    <citation type="journal article" date="2014" name="Int. J. Syst. Evol. Microbiol.">
        <title>Solimonas terrae sp. nov., isolated from soil.</title>
        <authorList>
            <person name="Kim S.J."/>
            <person name="Moon J.Y."/>
            <person name="Weon H.Y."/>
            <person name="Ahn J.H."/>
            <person name="Chen W.M."/>
            <person name="Kwon S.W."/>
        </authorList>
    </citation>
    <scope>NUCLEOTIDE SEQUENCE [LARGE SCALE GENOMIC DNA]</scope>
    <source>
        <strain evidence="6 7">KIS83-12</strain>
    </source>
</reference>
<accession>A0A6M2BUM3</accession>
<dbReference type="Pfam" id="PF00376">
    <property type="entry name" value="MerR"/>
    <property type="match status" value="1"/>
</dbReference>
<dbReference type="PROSITE" id="PS50937">
    <property type="entry name" value="HTH_MERR_2"/>
    <property type="match status" value="1"/>
</dbReference>
<dbReference type="RefSeq" id="WP_166257642.1">
    <property type="nucleotide sequence ID" value="NZ_JAAMOW010000006.1"/>
</dbReference>
<comment type="caution">
    <text evidence="6">The sequence shown here is derived from an EMBL/GenBank/DDBJ whole genome shotgun (WGS) entry which is preliminary data.</text>
</comment>
<dbReference type="PANTHER" id="PTHR30204:SF94">
    <property type="entry name" value="HEAVY METAL-DEPENDENT TRANSCRIPTIONAL REGULATOR HI_0293-RELATED"/>
    <property type="match status" value="1"/>
</dbReference>
<dbReference type="Pfam" id="PF09278">
    <property type="entry name" value="MerR-DNA-bind"/>
    <property type="match status" value="1"/>
</dbReference>
<dbReference type="GO" id="GO:0003700">
    <property type="term" value="F:DNA-binding transcription factor activity"/>
    <property type="evidence" value="ECO:0007669"/>
    <property type="project" value="InterPro"/>
</dbReference>
<evidence type="ECO:0000313" key="6">
    <source>
        <dbReference type="EMBL" id="NGY05679.1"/>
    </source>
</evidence>
<dbReference type="InterPro" id="IPR000551">
    <property type="entry name" value="MerR-type_HTH_dom"/>
</dbReference>
<dbReference type="Gene3D" id="1.10.1660.10">
    <property type="match status" value="1"/>
</dbReference>
<name>A0A6M2BUM3_9GAMM</name>
<evidence type="ECO:0000256" key="2">
    <source>
        <dbReference type="ARBA" id="ARBA00023125"/>
    </source>
</evidence>
<dbReference type="InterPro" id="IPR009061">
    <property type="entry name" value="DNA-bd_dom_put_sf"/>
</dbReference>
<dbReference type="PROSITE" id="PS00552">
    <property type="entry name" value="HTH_MERR_1"/>
    <property type="match status" value="1"/>
</dbReference>
<gene>
    <name evidence="6" type="ORF">G7Y85_12970</name>
</gene>
<evidence type="ECO:0000256" key="4">
    <source>
        <dbReference type="SAM" id="Coils"/>
    </source>
</evidence>
<organism evidence="6 7">
    <name type="scientific">Solimonas terrae</name>
    <dbReference type="NCBI Taxonomy" id="1396819"/>
    <lineage>
        <taxon>Bacteria</taxon>
        <taxon>Pseudomonadati</taxon>
        <taxon>Pseudomonadota</taxon>
        <taxon>Gammaproteobacteria</taxon>
        <taxon>Nevskiales</taxon>
        <taxon>Nevskiaceae</taxon>
        <taxon>Solimonas</taxon>
    </lineage>
</organism>
<keyword evidence="1" id="KW-0805">Transcription regulation</keyword>
<evidence type="ECO:0000313" key="7">
    <source>
        <dbReference type="Proteomes" id="UP000472676"/>
    </source>
</evidence>
<dbReference type="GO" id="GO:0003677">
    <property type="term" value="F:DNA binding"/>
    <property type="evidence" value="ECO:0007669"/>
    <property type="project" value="UniProtKB-KW"/>
</dbReference>
<dbReference type="InterPro" id="IPR047057">
    <property type="entry name" value="MerR_fam"/>
</dbReference>
<evidence type="ECO:0000256" key="1">
    <source>
        <dbReference type="ARBA" id="ARBA00023015"/>
    </source>
</evidence>
<keyword evidence="2 6" id="KW-0238">DNA-binding</keyword>
<dbReference type="SUPFAM" id="SSF46955">
    <property type="entry name" value="Putative DNA-binding domain"/>
    <property type="match status" value="1"/>
</dbReference>
<evidence type="ECO:0000259" key="5">
    <source>
        <dbReference type="PROSITE" id="PS50937"/>
    </source>
</evidence>
<dbReference type="SMART" id="SM00422">
    <property type="entry name" value="HTH_MERR"/>
    <property type="match status" value="1"/>
</dbReference>
<keyword evidence="4" id="KW-0175">Coiled coil</keyword>
<sequence>MKIGELAEQTGLAPSTIRFYEAKGLLGRISRQPNGYREYAPDAPLVLKIISSAQLAGFSLDEVQRVLPTDLTGWRHDELIGALEAKIANIEAAERQLARNKKDLRRLLREIQAKPADIDCAENARRLITKMAKAGRKAR</sequence>
<evidence type="ECO:0000256" key="3">
    <source>
        <dbReference type="ARBA" id="ARBA00023163"/>
    </source>
</evidence>
<feature type="coiled-coil region" evidence="4">
    <location>
        <begin position="76"/>
        <end position="114"/>
    </location>
</feature>
<dbReference type="Proteomes" id="UP000472676">
    <property type="component" value="Unassembled WGS sequence"/>
</dbReference>
<dbReference type="InterPro" id="IPR015358">
    <property type="entry name" value="Tscrpt_reg_MerR_DNA-bd"/>
</dbReference>
<dbReference type="PANTHER" id="PTHR30204">
    <property type="entry name" value="REDOX-CYCLING DRUG-SENSING TRANSCRIPTIONAL ACTIVATOR SOXR"/>
    <property type="match status" value="1"/>
</dbReference>
<dbReference type="PRINTS" id="PR00040">
    <property type="entry name" value="HTHMERR"/>
</dbReference>
<dbReference type="EMBL" id="JAAMOW010000006">
    <property type="protein sequence ID" value="NGY05679.1"/>
    <property type="molecule type" value="Genomic_DNA"/>
</dbReference>
<proteinExistence type="predicted"/>
<feature type="domain" description="HTH merR-type" evidence="5">
    <location>
        <begin position="1"/>
        <end position="69"/>
    </location>
</feature>
<dbReference type="AlphaFoldDB" id="A0A6M2BUM3"/>